<protein>
    <submittedName>
        <fullName evidence="1">Uncharacterized protein</fullName>
    </submittedName>
</protein>
<gene>
    <name evidence="1" type="ORF">BV494_05445</name>
</gene>
<evidence type="ECO:0000313" key="2">
    <source>
        <dbReference type="Proteomes" id="UP000239197"/>
    </source>
</evidence>
<evidence type="ECO:0000313" key="1">
    <source>
        <dbReference type="EMBL" id="AVF34403.1"/>
    </source>
</evidence>
<dbReference type="AlphaFoldDB" id="A0A2L1UN93"/>
<proteinExistence type="predicted"/>
<reference evidence="2" key="1">
    <citation type="submission" date="2017-01" db="EMBL/GenBank/DDBJ databases">
        <title>Genome sequence of Rouxiella sp. ERMR1:05.</title>
        <authorList>
            <person name="Kumar R."/>
            <person name="Singh D."/>
            <person name="Kumar S."/>
        </authorList>
    </citation>
    <scope>NUCLEOTIDE SEQUENCE [LARGE SCALE GENOMIC DNA]</scope>
    <source>
        <strain evidence="2">ERMR1:05</strain>
    </source>
</reference>
<name>A0A2L1UN93_9GAMM</name>
<dbReference type="KEGG" id="rox:BV494_05445"/>
<dbReference type="RefSeq" id="WP_104921932.1">
    <property type="nucleotide sequence ID" value="NZ_CP019062.1"/>
</dbReference>
<organism evidence="1 2">
    <name type="scientific">Rahnella sikkimica</name>
    <dbReference type="NCBI Taxonomy" id="1805933"/>
    <lineage>
        <taxon>Bacteria</taxon>
        <taxon>Pseudomonadati</taxon>
        <taxon>Pseudomonadota</taxon>
        <taxon>Gammaproteobacteria</taxon>
        <taxon>Enterobacterales</taxon>
        <taxon>Yersiniaceae</taxon>
        <taxon>Rahnella</taxon>
    </lineage>
</organism>
<dbReference type="Proteomes" id="UP000239197">
    <property type="component" value="Chromosome"/>
</dbReference>
<accession>A0A2L1UN93</accession>
<sequence>MPDNITAHYSMLSPSIPFIPPARPCARLSYFGFAGEVTVNNGAATLNVGPFAKTQFTAAKQQVVKEPLGVNLNCVAKRLR</sequence>
<dbReference type="EMBL" id="CP019062">
    <property type="protein sequence ID" value="AVF34403.1"/>
    <property type="molecule type" value="Genomic_DNA"/>
</dbReference>
<keyword evidence="2" id="KW-1185">Reference proteome</keyword>
<dbReference type="OrthoDB" id="6504541at2"/>